<keyword evidence="5" id="KW-0722">Serine protease inhibitor</keyword>
<dbReference type="Proteomes" id="UP000675554">
    <property type="component" value="Unassembled WGS sequence"/>
</dbReference>
<evidence type="ECO:0000256" key="4">
    <source>
        <dbReference type="ARBA" id="ARBA00022690"/>
    </source>
</evidence>
<feature type="compositionally biased region" description="Low complexity" evidence="7">
    <location>
        <begin position="21"/>
        <end position="30"/>
    </location>
</feature>
<dbReference type="InterPro" id="IPR036819">
    <property type="entry name" value="Subtilisin_inhibitor-like_sf"/>
</dbReference>
<keyword evidence="6" id="KW-1015">Disulfide bond</keyword>
<protein>
    <recommendedName>
        <fullName evidence="9">Subtilisin inhibitor domain-containing protein</fullName>
    </recommendedName>
</protein>
<evidence type="ECO:0000256" key="7">
    <source>
        <dbReference type="SAM" id="MobiDB-lite"/>
    </source>
</evidence>
<proteinExistence type="inferred from homology"/>
<name>A0A8T4IIC6_9ACTN</name>
<dbReference type="SUPFAM" id="SSF55399">
    <property type="entry name" value="Subtilisin inhibitor"/>
    <property type="match status" value="1"/>
</dbReference>
<evidence type="ECO:0000259" key="9">
    <source>
        <dbReference type="Pfam" id="PF00720"/>
    </source>
</evidence>
<sequence>MRRFAATAVVVLAAAATSSAALSPATAAPAAPLPLPTPVERPSDSLTVTVSETGDPADARTYTLDCHPAGGTHPNARAACEQLDGNSRWGQDTFAPTSHGTPCTQIHGGPATAHIEGTWSGRRVDADYDRGNGCEVARWDELDKVLTTG</sequence>
<evidence type="ECO:0000256" key="2">
    <source>
        <dbReference type="ARBA" id="ARBA00010472"/>
    </source>
</evidence>
<comment type="similarity">
    <text evidence="2">Belongs to the protease inhibitor I16 (SSI) family.</text>
</comment>
<evidence type="ECO:0000313" key="11">
    <source>
        <dbReference type="Proteomes" id="UP000675554"/>
    </source>
</evidence>
<evidence type="ECO:0000256" key="5">
    <source>
        <dbReference type="ARBA" id="ARBA00022900"/>
    </source>
</evidence>
<dbReference type="PROSITE" id="PS00999">
    <property type="entry name" value="SSI"/>
    <property type="match status" value="1"/>
</dbReference>
<feature type="chain" id="PRO_5039412158" description="Subtilisin inhibitor domain-containing protein" evidence="8">
    <location>
        <begin position="28"/>
        <end position="149"/>
    </location>
</feature>
<dbReference type="InterPro" id="IPR020054">
    <property type="entry name" value="Prot_inh_SSI_I16_CS"/>
</dbReference>
<feature type="domain" description="Subtilisin inhibitor" evidence="9">
    <location>
        <begin position="46"/>
        <end position="126"/>
    </location>
</feature>
<dbReference type="InterPro" id="IPR023549">
    <property type="entry name" value="Subtilisin_inhibitor"/>
</dbReference>
<evidence type="ECO:0000256" key="6">
    <source>
        <dbReference type="ARBA" id="ARBA00023157"/>
    </source>
</evidence>
<evidence type="ECO:0000256" key="1">
    <source>
        <dbReference type="ARBA" id="ARBA00004613"/>
    </source>
</evidence>
<keyword evidence="4" id="KW-0646">Protease inhibitor</keyword>
<dbReference type="EMBL" id="JAGSMN010000064">
    <property type="protein sequence ID" value="MBR7672076.1"/>
    <property type="molecule type" value="Genomic_DNA"/>
</dbReference>
<evidence type="ECO:0000256" key="3">
    <source>
        <dbReference type="ARBA" id="ARBA00022525"/>
    </source>
</evidence>
<dbReference type="GO" id="GO:0005576">
    <property type="term" value="C:extracellular region"/>
    <property type="evidence" value="ECO:0007669"/>
    <property type="project" value="UniProtKB-SubCell"/>
</dbReference>
<reference evidence="10" key="1">
    <citation type="submission" date="2021-04" db="EMBL/GenBank/DDBJ databases">
        <title>Sequencing of actinobacteria type strains.</title>
        <authorList>
            <person name="Nguyen G.-S."/>
            <person name="Wentzel A."/>
        </authorList>
    </citation>
    <scope>NUCLEOTIDE SEQUENCE</scope>
    <source>
        <strain evidence="10">DSM 42095</strain>
    </source>
</reference>
<dbReference type="Gene3D" id="3.30.350.10">
    <property type="entry name" value="Subtilisin inhibitor-like"/>
    <property type="match status" value="1"/>
</dbReference>
<accession>A0A8T4IIC6</accession>
<keyword evidence="11" id="KW-1185">Reference proteome</keyword>
<organism evidence="10 11">
    <name type="scientific">Streptomyces daliensis</name>
    <dbReference type="NCBI Taxonomy" id="299421"/>
    <lineage>
        <taxon>Bacteria</taxon>
        <taxon>Bacillati</taxon>
        <taxon>Actinomycetota</taxon>
        <taxon>Actinomycetes</taxon>
        <taxon>Kitasatosporales</taxon>
        <taxon>Streptomycetaceae</taxon>
        <taxon>Streptomyces</taxon>
    </lineage>
</organism>
<keyword evidence="8" id="KW-0732">Signal</keyword>
<keyword evidence="3" id="KW-0964">Secreted</keyword>
<dbReference type="Pfam" id="PF00720">
    <property type="entry name" value="SSI"/>
    <property type="match status" value="1"/>
</dbReference>
<feature type="region of interest" description="Disordered" evidence="7">
    <location>
        <begin position="21"/>
        <end position="60"/>
    </location>
</feature>
<dbReference type="GO" id="GO:0004867">
    <property type="term" value="F:serine-type endopeptidase inhibitor activity"/>
    <property type="evidence" value="ECO:0007669"/>
    <property type="project" value="UniProtKB-KW"/>
</dbReference>
<evidence type="ECO:0000313" key="10">
    <source>
        <dbReference type="EMBL" id="MBR7672076.1"/>
    </source>
</evidence>
<comment type="caution">
    <text evidence="10">The sequence shown here is derived from an EMBL/GenBank/DDBJ whole genome shotgun (WGS) entry which is preliminary data.</text>
</comment>
<feature type="signal peptide" evidence="8">
    <location>
        <begin position="1"/>
        <end position="27"/>
    </location>
</feature>
<gene>
    <name evidence="10" type="ORF">KDA82_03285</name>
</gene>
<comment type="subcellular location">
    <subcellularLocation>
        <location evidence="1">Secreted</location>
    </subcellularLocation>
</comment>
<evidence type="ECO:0000256" key="8">
    <source>
        <dbReference type="SAM" id="SignalP"/>
    </source>
</evidence>
<dbReference type="AlphaFoldDB" id="A0A8T4IIC6"/>